<dbReference type="RefSeq" id="WP_237092062.1">
    <property type="nucleotide sequence ID" value="NZ_JAKKDL010000001.1"/>
</dbReference>
<feature type="compositionally biased region" description="Polar residues" evidence="1">
    <location>
        <begin position="1"/>
        <end position="14"/>
    </location>
</feature>
<protein>
    <submittedName>
        <fullName evidence="3">Helix-turn-helix domain-containing protein</fullName>
    </submittedName>
</protein>
<dbReference type="InterPro" id="IPR055245">
    <property type="entry name" value="HTH_proteobacteria"/>
</dbReference>
<evidence type="ECO:0000256" key="1">
    <source>
        <dbReference type="SAM" id="MobiDB-lite"/>
    </source>
</evidence>
<evidence type="ECO:0000259" key="2">
    <source>
        <dbReference type="Pfam" id="PF14090"/>
    </source>
</evidence>
<evidence type="ECO:0000313" key="4">
    <source>
        <dbReference type="EMBL" id="MCF7529524.1"/>
    </source>
</evidence>
<organism evidence="3 5">
    <name type="scientific">Neisseria lisongii</name>
    <dbReference type="NCBI Taxonomy" id="2912188"/>
    <lineage>
        <taxon>Bacteria</taxon>
        <taxon>Pseudomonadati</taxon>
        <taxon>Pseudomonadota</taxon>
        <taxon>Betaproteobacteria</taxon>
        <taxon>Neisseriales</taxon>
        <taxon>Neisseriaceae</taxon>
        <taxon>Neisseria</taxon>
    </lineage>
</organism>
<accession>A0AAW5AJL7</accession>
<reference evidence="3" key="1">
    <citation type="submission" date="2022-01" db="EMBL/GenBank/DDBJ databases">
        <title>Neisseria sp. ZJ104.</title>
        <authorList>
            <person name="Yang C."/>
        </authorList>
    </citation>
    <scope>NUCLEOTIDE SEQUENCE</scope>
    <source>
        <strain evidence="3">ZJ104</strain>
    </source>
</reference>
<dbReference type="EMBL" id="JAKKDL010000001">
    <property type="protein sequence ID" value="MCF7528666.1"/>
    <property type="molecule type" value="Genomic_DNA"/>
</dbReference>
<comment type="caution">
    <text evidence="3">The sequence shown here is derived from an EMBL/GenBank/DDBJ whole genome shotgun (WGS) entry which is preliminary data.</text>
</comment>
<sequence>MQNKTARNTQSISDGHTPAGRHHTQFAPDSQCGEILAVLKSGQSLTSYQGAQMGIIGFHARIKELRDAGYHIACTMQPHINKHGKTVKRGSFSLVSEKGAAA</sequence>
<gene>
    <name evidence="3" type="ORF">L4H06_00210</name>
    <name evidence="4" type="ORF">L4H06_04720</name>
</gene>
<dbReference type="AlphaFoldDB" id="A0AAW5AJL7"/>
<feature type="region of interest" description="Disordered" evidence="1">
    <location>
        <begin position="1"/>
        <end position="27"/>
    </location>
</feature>
<evidence type="ECO:0000313" key="3">
    <source>
        <dbReference type="EMBL" id="MCF7528666.1"/>
    </source>
</evidence>
<name>A0AAW5AJL7_9NEIS</name>
<dbReference type="Pfam" id="PF14090">
    <property type="entry name" value="HTH_39"/>
    <property type="match status" value="1"/>
</dbReference>
<evidence type="ECO:0000313" key="5">
    <source>
        <dbReference type="Proteomes" id="UP001201397"/>
    </source>
</evidence>
<proteinExistence type="predicted"/>
<dbReference type="EMBL" id="JAKKDL010000004">
    <property type="protein sequence ID" value="MCF7529524.1"/>
    <property type="molecule type" value="Genomic_DNA"/>
</dbReference>
<feature type="domain" description="Winged helix-turn-helix" evidence="2">
    <location>
        <begin position="30"/>
        <end position="89"/>
    </location>
</feature>
<dbReference type="Proteomes" id="UP001201397">
    <property type="component" value="Unassembled WGS sequence"/>
</dbReference>